<sequence>MHYYNSTPNPYFGMQPNAYQNNNGQPYYGYGQIANPTEVRNQYPGIDLYGSGNQTSYVNPYSAGWGSYNYLGEIENSVRENEELLDELEMIDYEEGDNNWFEESEMVEQNIYRQHQQHQQQHKGPKHGKGGGHTHAHYGATTCQDGHTHLHPGVTSTPIETQQGHVHKISGHTSFDDGHIHSYEEYTGPAIQLPNGYHTHYAEIRTTENDGHVHIIRGFTSPSKS</sequence>
<evidence type="ECO:0008006" key="4">
    <source>
        <dbReference type="Google" id="ProtNLM"/>
    </source>
</evidence>
<dbReference type="PATRIC" id="fig|1131731.3.peg.1156"/>
<evidence type="ECO:0000256" key="1">
    <source>
        <dbReference type="SAM" id="MobiDB-lite"/>
    </source>
</evidence>
<dbReference type="RefSeq" id="WP_003330320.1">
    <property type="nucleotide sequence ID" value="NZ_AJLR01000041.1"/>
</dbReference>
<dbReference type="InterPro" id="IPR024307">
    <property type="entry name" value="YmaF"/>
</dbReference>
<evidence type="ECO:0000313" key="2">
    <source>
        <dbReference type="EMBL" id="EKN68197.1"/>
    </source>
</evidence>
<dbReference type="GeneID" id="89470628"/>
<gene>
    <name evidence="2" type="ORF">BAZO_05540</name>
</gene>
<keyword evidence="3" id="KW-1185">Reference proteome</keyword>
<dbReference type="Proteomes" id="UP000006315">
    <property type="component" value="Unassembled WGS sequence"/>
</dbReference>
<feature type="region of interest" description="Disordered" evidence="1">
    <location>
        <begin position="113"/>
        <end position="148"/>
    </location>
</feature>
<protein>
    <recommendedName>
        <fullName evidence="4">YmaF family protein</fullName>
    </recommendedName>
</protein>
<evidence type="ECO:0000313" key="3">
    <source>
        <dbReference type="Proteomes" id="UP000006315"/>
    </source>
</evidence>
<accession>K6D6Q4</accession>
<dbReference type="EMBL" id="AJLR01000041">
    <property type="protein sequence ID" value="EKN68197.1"/>
    <property type="molecule type" value="Genomic_DNA"/>
</dbReference>
<comment type="caution">
    <text evidence="2">The sequence shown here is derived from an EMBL/GenBank/DDBJ whole genome shotgun (WGS) entry which is preliminary data.</text>
</comment>
<name>K6D6Q4_SCHAZ</name>
<dbReference type="Pfam" id="PF12788">
    <property type="entry name" value="YmaF"/>
    <property type="match status" value="1"/>
</dbReference>
<reference evidence="2 3" key="1">
    <citation type="journal article" date="2012" name="Front. Microbiol.">
        <title>Redundancy and modularity in membrane-associated dissimilatory nitrate reduction in Bacillus.</title>
        <authorList>
            <person name="Heylen K."/>
            <person name="Keltjens J."/>
        </authorList>
    </citation>
    <scope>NUCLEOTIDE SEQUENCE [LARGE SCALE GENOMIC DNA]</scope>
    <source>
        <strain evidence="2 3">LMG 9581</strain>
    </source>
</reference>
<dbReference type="STRING" id="1131731.BAZO_05540"/>
<dbReference type="AlphaFoldDB" id="K6D6Q4"/>
<feature type="compositionally biased region" description="Basic residues" evidence="1">
    <location>
        <begin position="120"/>
        <end position="136"/>
    </location>
</feature>
<organism evidence="2 3">
    <name type="scientific">Schinkia azotoformans LMG 9581</name>
    <dbReference type="NCBI Taxonomy" id="1131731"/>
    <lineage>
        <taxon>Bacteria</taxon>
        <taxon>Bacillati</taxon>
        <taxon>Bacillota</taxon>
        <taxon>Bacilli</taxon>
        <taxon>Bacillales</taxon>
        <taxon>Bacillaceae</taxon>
        <taxon>Calidifontibacillus/Schinkia group</taxon>
        <taxon>Schinkia</taxon>
    </lineage>
</organism>
<proteinExistence type="predicted"/>